<feature type="region of interest" description="Disordered" evidence="1">
    <location>
        <begin position="293"/>
        <end position="335"/>
    </location>
</feature>
<name>A0A9J6EHP4_RHIMP</name>
<feature type="transmembrane region" description="Helical" evidence="2">
    <location>
        <begin position="12"/>
        <end position="30"/>
    </location>
</feature>
<keyword evidence="2" id="KW-0472">Membrane</keyword>
<reference evidence="3" key="2">
    <citation type="submission" date="2021-09" db="EMBL/GenBank/DDBJ databases">
        <authorList>
            <person name="Jia N."/>
            <person name="Wang J."/>
            <person name="Shi W."/>
            <person name="Du L."/>
            <person name="Sun Y."/>
            <person name="Zhan W."/>
            <person name="Jiang J."/>
            <person name="Wang Q."/>
            <person name="Zhang B."/>
            <person name="Ji P."/>
            <person name="Sakyi L.B."/>
            <person name="Cui X."/>
            <person name="Yuan T."/>
            <person name="Jiang B."/>
            <person name="Yang W."/>
            <person name="Lam T.T.-Y."/>
            <person name="Chang Q."/>
            <person name="Ding S."/>
            <person name="Wang X."/>
            <person name="Zhu J."/>
            <person name="Ruan X."/>
            <person name="Zhao L."/>
            <person name="Wei J."/>
            <person name="Que T."/>
            <person name="Du C."/>
            <person name="Cheng J."/>
            <person name="Dai P."/>
            <person name="Han X."/>
            <person name="Huang E."/>
            <person name="Gao Y."/>
            <person name="Liu J."/>
            <person name="Shao H."/>
            <person name="Ye R."/>
            <person name="Li L."/>
            <person name="Wei W."/>
            <person name="Wang X."/>
            <person name="Wang C."/>
            <person name="Huo Q."/>
            <person name="Li W."/>
            <person name="Guo W."/>
            <person name="Chen H."/>
            <person name="Chen S."/>
            <person name="Zhou L."/>
            <person name="Zhou L."/>
            <person name="Ni X."/>
            <person name="Tian J."/>
            <person name="Zhou Y."/>
            <person name="Sheng Y."/>
            <person name="Liu T."/>
            <person name="Pan Y."/>
            <person name="Xia L."/>
            <person name="Li J."/>
            <person name="Zhao F."/>
            <person name="Cao W."/>
        </authorList>
    </citation>
    <scope>NUCLEOTIDE SEQUENCE</scope>
    <source>
        <strain evidence="3">Rmic-2018</strain>
        <tissue evidence="3">Larvae</tissue>
    </source>
</reference>
<evidence type="ECO:0000256" key="1">
    <source>
        <dbReference type="SAM" id="MobiDB-lite"/>
    </source>
</evidence>
<evidence type="ECO:0000313" key="4">
    <source>
        <dbReference type="Proteomes" id="UP000821866"/>
    </source>
</evidence>
<reference evidence="3" key="1">
    <citation type="journal article" date="2020" name="Cell">
        <title>Large-Scale Comparative Analyses of Tick Genomes Elucidate Their Genetic Diversity and Vector Capacities.</title>
        <authorList>
            <consortium name="Tick Genome and Microbiome Consortium (TIGMIC)"/>
            <person name="Jia N."/>
            <person name="Wang J."/>
            <person name="Shi W."/>
            <person name="Du L."/>
            <person name="Sun Y."/>
            <person name="Zhan W."/>
            <person name="Jiang J.F."/>
            <person name="Wang Q."/>
            <person name="Zhang B."/>
            <person name="Ji P."/>
            <person name="Bell-Sakyi L."/>
            <person name="Cui X.M."/>
            <person name="Yuan T.T."/>
            <person name="Jiang B.G."/>
            <person name="Yang W.F."/>
            <person name="Lam T.T."/>
            <person name="Chang Q.C."/>
            <person name="Ding S.J."/>
            <person name="Wang X.J."/>
            <person name="Zhu J.G."/>
            <person name="Ruan X.D."/>
            <person name="Zhao L."/>
            <person name="Wei J.T."/>
            <person name="Ye R.Z."/>
            <person name="Que T.C."/>
            <person name="Du C.H."/>
            <person name="Zhou Y.H."/>
            <person name="Cheng J.X."/>
            <person name="Dai P.F."/>
            <person name="Guo W.B."/>
            <person name="Han X.H."/>
            <person name="Huang E.J."/>
            <person name="Li L.F."/>
            <person name="Wei W."/>
            <person name="Gao Y.C."/>
            <person name="Liu J.Z."/>
            <person name="Shao H.Z."/>
            <person name="Wang X."/>
            <person name="Wang C.C."/>
            <person name="Yang T.C."/>
            <person name="Huo Q.B."/>
            <person name="Li W."/>
            <person name="Chen H.Y."/>
            <person name="Chen S.E."/>
            <person name="Zhou L.G."/>
            <person name="Ni X.B."/>
            <person name="Tian J.H."/>
            <person name="Sheng Y."/>
            <person name="Liu T."/>
            <person name="Pan Y.S."/>
            <person name="Xia L.Y."/>
            <person name="Li J."/>
            <person name="Zhao F."/>
            <person name="Cao W.C."/>
        </authorList>
    </citation>
    <scope>NUCLEOTIDE SEQUENCE</scope>
    <source>
        <strain evidence="3">Rmic-2018</strain>
    </source>
</reference>
<sequence length="335" mass="37492">MRKEVITKAPAIFLEYFVCLGIFSKVHAMYGSRAILSAERSFDEATASTTEEALQKEKLQPTQAQQPAAQKDVREIVVARPYHWRGWSLLRARDCLYLWNKVVFLELPNASRGWFRFILDGRLTTLYSSGWPKRSFDTSKNRSDFFRGLQQARAMVKPRTKSQPLLSSPSTLRLVVGKWSLSCTKESELAIHNSDRRQQVTLLREDLLGFIFESTRGTRQLFTADMYLQPELLAGWAGQFAKPVRSAMEVPEQEAAPTTKAAKPPCKTAAPLGVFMRPQAMATRAKLSETMVHPARVTTTSKHLQPVAANPSRPPQQTTGNVSSVPSKPKSAAVV</sequence>
<dbReference type="Proteomes" id="UP000821866">
    <property type="component" value="Chromosome 2"/>
</dbReference>
<keyword evidence="2" id="KW-1133">Transmembrane helix</keyword>
<dbReference type="VEuPathDB" id="VectorBase:LOC119167411"/>
<feature type="compositionally biased region" description="Polar residues" evidence="1">
    <location>
        <begin position="315"/>
        <end position="326"/>
    </location>
</feature>
<keyword evidence="4" id="KW-1185">Reference proteome</keyword>
<dbReference type="AlphaFoldDB" id="A0A9J6EHP4"/>
<evidence type="ECO:0000256" key="2">
    <source>
        <dbReference type="SAM" id="Phobius"/>
    </source>
</evidence>
<accession>A0A9J6EHP4</accession>
<gene>
    <name evidence="3" type="ORF">HPB51_013621</name>
</gene>
<evidence type="ECO:0000313" key="3">
    <source>
        <dbReference type="EMBL" id="KAH8033544.1"/>
    </source>
</evidence>
<dbReference type="EMBL" id="JABSTU010000004">
    <property type="protein sequence ID" value="KAH8033544.1"/>
    <property type="molecule type" value="Genomic_DNA"/>
</dbReference>
<comment type="caution">
    <text evidence="3">The sequence shown here is derived from an EMBL/GenBank/DDBJ whole genome shotgun (WGS) entry which is preliminary data.</text>
</comment>
<proteinExistence type="predicted"/>
<keyword evidence="2" id="KW-0812">Transmembrane</keyword>
<organism evidence="3 4">
    <name type="scientific">Rhipicephalus microplus</name>
    <name type="common">Cattle tick</name>
    <name type="synonym">Boophilus microplus</name>
    <dbReference type="NCBI Taxonomy" id="6941"/>
    <lineage>
        <taxon>Eukaryota</taxon>
        <taxon>Metazoa</taxon>
        <taxon>Ecdysozoa</taxon>
        <taxon>Arthropoda</taxon>
        <taxon>Chelicerata</taxon>
        <taxon>Arachnida</taxon>
        <taxon>Acari</taxon>
        <taxon>Parasitiformes</taxon>
        <taxon>Ixodida</taxon>
        <taxon>Ixodoidea</taxon>
        <taxon>Ixodidae</taxon>
        <taxon>Rhipicephalinae</taxon>
        <taxon>Rhipicephalus</taxon>
        <taxon>Boophilus</taxon>
    </lineage>
</organism>
<protein>
    <submittedName>
        <fullName evidence="3">Uncharacterized protein</fullName>
    </submittedName>
</protein>